<dbReference type="AlphaFoldDB" id="A0A6M8I1U0"/>
<protein>
    <recommendedName>
        <fullName evidence="1">DUF7673 domain-containing protein</fullName>
    </recommendedName>
</protein>
<dbReference type="Pfam" id="PF24720">
    <property type="entry name" value="DUF7673"/>
    <property type="match status" value="1"/>
</dbReference>
<keyword evidence="3" id="KW-1185">Reference proteome</keyword>
<feature type="domain" description="DUF7673" evidence="1">
    <location>
        <begin position="13"/>
        <end position="95"/>
    </location>
</feature>
<dbReference type="RefSeq" id="WP_171837882.1">
    <property type="nucleotide sequence ID" value="NZ_CP053714.1"/>
</dbReference>
<keyword evidence="2" id="KW-0614">Plasmid</keyword>
<name>A0A6M8I1U0_9PROT</name>
<dbReference type="EMBL" id="CP053714">
    <property type="protein sequence ID" value="QKE94005.1"/>
    <property type="molecule type" value="Genomic_DNA"/>
</dbReference>
<geneLocation type="plasmid" evidence="2 3">
    <name>unnamed7</name>
</geneLocation>
<reference evidence="2 3" key="1">
    <citation type="journal article" date="2014" name="World J. Microbiol. Biotechnol.">
        <title>Biodiversity and physiological characteristics of Antarctic and Arctic lichens-associated bacteria.</title>
        <authorList>
            <person name="Lee Y.M."/>
            <person name="Kim E.H."/>
            <person name="Lee H.K."/>
            <person name="Hong S.G."/>
        </authorList>
    </citation>
    <scope>NUCLEOTIDE SEQUENCE [LARGE SCALE GENOMIC DNA]</scope>
    <source>
        <strain evidence="2 3">PAMC 26569</strain>
        <plasmid evidence="2">unnamed7</plasmid>
    </source>
</reference>
<proteinExistence type="predicted"/>
<accession>A0A6M8I1U0</accession>
<dbReference type="KEGG" id="lck:HN018_28190"/>
<sequence length="101" mass="11056">MSATQLPDTGLAAAIRRLLDLARGNTHQCRYAANFLLAWWNAGDCGGWDLTDLWAVDDTIAHDMLAVAAFIAANHEYPTSYGLGAEFEALVVQWRPHLLAS</sequence>
<evidence type="ECO:0000313" key="2">
    <source>
        <dbReference type="EMBL" id="QKE94005.1"/>
    </source>
</evidence>
<organism evidence="2 3">
    <name type="scientific">Lichenicola cladoniae</name>
    <dbReference type="NCBI Taxonomy" id="1484109"/>
    <lineage>
        <taxon>Bacteria</taxon>
        <taxon>Pseudomonadati</taxon>
        <taxon>Pseudomonadota</taxon>
        <taxon>Alphaproteobacteria</taxon>
        <taxon>Acetobacterales</taxon>
        <taxon>Acetobacteraceae</taxon>
        <taxon>Lichenicola</taxon>
    </lineage>
</organism>
<evidence type="ECO:0000313" key="3">
    <source>
        <dbReference type="Proteomes" id="UP000500767"/>
    </source>
</evidence>
<dbReference type="InterPro" id="IPR056090">
    <property type="entry name" value="DUF7673"/>
</dbReference>
<evidence type="ECO:0000259" key="1">
    <source>
        <dbReference type="Pfam" id="PF24720"/>
    </source>
</evidence>
<gene>
    <name evidence="2" type="ORF">HN018_28190</name>
</gene>
<dbReference type="Proteomes" id="UP000500767">
    <property type="component" value="Plasmid unnamed7"/>
</dbReference>